<dbReference type="EMBL" id="JARBHB010000008">
    <property type="protein sequence ID" value="KAJ8877476.1"/>
    <property type="molecule type" value="Genomic_DNA"/>
</dbReference>
<comment type="caution">
    <text evidence="1">The sequence shown here is derived from an EMBL/GenBank/DDBJ whole genome shotgun (WGS) entry which is preliminary data.</text>
</comment>
<organism evidence="1 2">
    <name type="scientific">Dryococelus australis</name>
    <dbReference type="NCBI Taxonomy" id="614101"/>
    <lineage>
        <taxon>Eukaryota</taxon>
        <taxon>Metazoa</taxon>
        <taxon>Ecdysozoa</taxon>
        <taxon>Arthropoda</taxon>
        <taxon>Hexapoda</taxon>
        <taxon>Insecta</taxon>
        <taxon>Pterygota</taxon>
        <taxon>Neoptera</taxon>
        <taxon>Polyneoptera</taxon>
        <taxon>Phasmatodea</taxon>
        <taxon>Verophasmatodea</taxon>
        <taxon>Anareolatae</taxon>
        <taxon>Phasmatidae</taxon>
        <taxon>Eurycanthinae</taxon>
        <taxon>Dryococelus</taxon>
    </lineage>
</organism>
<name>A0ABQ9GZU2_9NEOP</name>
<reference evidence="1 2" key="1">
    <citation type="submission" date="2023-02" db="EMBL/GenBank/DDBJ databases">
        <title>LHISI_Scaffold_Assembly.</title>
        <authorList>
            <person name="Stuart O.P."/>
            <person name="Cleave R."/>
            <person name="Magrath M.J.L."/>
            <person name="Mikheyev A.S."/>
        </authorList>
    </citation>
    <scope>NUCLEOTIDE SEQUENCE [LARGE SCALE GENOMIC DNA]</scope>
    <source>
        <strain evidence="1">Daus_M_001</strain>
        <tissue evidence="1">Leg muscle</tissue>
    </source>
</reference>
<dbReference type="Proteomes" id="UP001159363">
    <property type="component" value="Chromosome 7"/>
</dbReference>
<proteinExistence type="predicted"/>
<gene>
    <name evidence="1" type="ORF">PR048_021931</name>
</gene>
<evidence type="ECO:0000313" key="1">
    <source>
        <dbReference type="EMBL" id="KAJ8877476.1"/>
    </source>
</evidence>
<evidence type="ECO:0000313" key="2">
    <source>
        <dbReference type="Proteomes" id="UP001159363"/>
    </source>
</evidence>
<keyword evidence="2" id="KW-1185">Reference proteome</keyword>
<sequence>MPHNHNHSMNQMWTREIKRVYTRPASKRKADVLTEERYIVMKELSSRVQKGDEFDVFGEHVAYFLRSLTRKSNQNNAKFQTNNILYQFEINNQPPTCRSPCLATSSAVSTPSPHSATPVPSTHTAGHDIVYVTDLGFARCTRVKFEGRLQCGGAWLSTCLPSRASTAFGKFHFVLKIPSDEGHNCSSGVDLTMGCNISRIAEHVE</sequence>
<protein>
    <submittedName>
        <fullName evidence="1">Uncharacterized protein</fullName>
    </submittedName>
</protein>
<accession>A0ABQ9GZU2</accession>